<comment type="caution">
    <text evidence="1">The sequence shown here is derived from an EMBL/GenBank/DDBJ whole genome shotgun (WGS) entry which is preliminary data.</text>
</comment>
<dbReference type="EMBL" id="JANPWZ010001569">
    <property type="protein sequence ID" value="KAJ3564814.1"/>
    <property type="molecule type" value="Genomic_DNA"/>
</dbReference>
<evidence type="ECO:0000313" key="1">
    <source>
        <dbReference type="EMBL" id="KAJ3564814.1"/>
    </source>
</evidence>
<accession>A0A9W8NA07</accession>
<proteinExistence type="predicted"/>
<dbReference type="AlphaFoldDB" id="A0A9W8NA07"/>
<keyword evidence="2" id="KW-1185">Reference proteome</keyword>
<gene>
    <name evidence="1" type="ORF">NPX13_g7719</name>
</gene>
<dbReference type="Proteomes" id="UP001148614">
    <property type="component" value="Unassembled WGS sequence"/>
</dbReference>
<reference evidence="1" key="1">
    <citation type="submission" date="2022-07" db="EMBL/GenBank/DDBJ databases">
        <title>Genome Sequence of Xylaria arbuscula.</title>
        <authorList>
            <person name="Buettner E."/>
        </authorList>
    </citation>
    <scope>NUCLEOTIDE SEQUENCE</scope>
    <source>
        <strain evidence="1">VT107</strain>
    </source>
</reference>
<protein>
    <submittedName>
        <fullName evidence="1">Uncharacterized protein</fullName>
    </submittedName>
</protein>
<name>A0A9W8NA07_9PEZI</name>
<sequence>MWSRTTDSNMRDARCDEKTAIGEEGLEALPSVLRVPMSDYPSPSRRRLLFTVEGATNELGPISGLVNNNGCSGRTVPGPAGDRV</sequence>
<evidence type="ECO:0000313" key="2">
    <source>
        <dbReference type="Proteomes" id="UP001148614"/>
    </source>
</evidence>
<organism evidence="1 2">
    <name type="scientific">Xylaria arbuscula</name>
    <dbReference type="NCBI Taxonomy" id="114810"/>
    <lineage>
        <taxon>Eukaryota</taxon>
        <taxon>Fungi</taxon>
        <taxon>Dikarya</taxon>
        <taxon>Ascomycota</taxon>
        <taxon>Pezizomycotina</taxon>
        <taxon>Sordariomycetes</taxon>
        <taxon>Xylariomycetidae</taxon>
        <taxon>Xylariales</taxon>
        <taxon>Xylariaceae</taxon>
        <taxon>Xylaria</taxon>
    </lineage>
</organism>